<evidence type="ECO:0000256" key="3">
    <source>
        <dbReference type="ARBA" id="ARBA00022771"/>
    </source>
</evidence>
<keyword evidence="4" id="KW-0862">Zinc</keyword>
<name>A0AAV0CQA0_9ASTE</name>
<comment type="function">
    <text evidence="1">May be involved in environmental stress response.</text>
</comment>
<dbReference type="Gene3D" id="1.20.5.4770">
    <property type="match status" value="1"/>
</dbReference>
<sequence length="125" mass="13566">MVSLEVPGKLHRRRKREFNVVPETIAPCANTCGVTGSPAINMCQKCFASTTMSSSSSVSGSSVAIPLKFSEVRNPRPPRSTFPRLSPARLVPDLNNQARPNKTIEKSDDVSTSAAKSEVELTRFC</sequence>
<dbReference type="EMBL" id="CAMAPF010000034">
    <property type="protein sequence ID" value="CAH9080004.1"/>
    <property type="molecule type" value="Genomic_DNA"/>
</dbReference>
<protein>
    <recommendedName>
        <fullName evidence="6">A20-type domain-containing protein</fullName>
    </recommendedName>
</protein>
<gene>
    <name evidence="7" type="ORF">CEPIT_LOCUS7142</name>
</gene>
<dbReference type="Pfam" id="PF01754">
    <property type="entry name" value="zf-A20"/>
    <property type="match status" value="1"/>
</dbReference>
<keyword evidence="2" id="KW-0479">Metal-binding</keyword>
<evidence type="ECO:0000259" key="6">
    <source>
        <dbReference type="Pfam" id="PF01754"/>
    </source>
</evidence>
<evidence type="ECO:0000256" key="4">
    <source>
        <dbReference type="ARBA" id="ARBA00022833"/>
    </source>
</evidence>
<evidence type="ECO:0000256" key="1">
    <source>
        <dbReference type="ARBA" id="ARBA00003732"/>
    </source>
</evidence>
<evidence type="ECO:0000256" key="5">
    <source>
        <dbReference type="SAM" id="MobiDB-lite"/>
    </source>
</evidence>
<evidence type="ECO:0000256" key="2">
    <source>
        <dbReference type="ARBA" id="ARBA00022723"/>
    </source>
</evidence>
<evidence type="ECO:0000313" key="8">
    <source>
        <dbReference type="Proteomes" id="UP001152523"/>
    </source>
</evidence>
<keyword evidence="3" id="KW-0863">Zinc-finger</keyword>
<keyword evidence="8" id="KW-1185">Reference proteome</keyword>
<comment type="caution">
    <text evidence="7">The sequence shown here is derived from an EMBL/GenBank/DDBJ whole genome shotgun (WGS) entry which is preliminary data.</text>
</comment>
<dbReference type="GO" id="GO:0008270">
    <property type="term" value="F:zinc ion binding"/>
    <property type="evidence" value="ECO:0007669"/>
    <property type="project" value="UniProtKB-KW"/>
</dbReference>
<dbReference type="AlphaFoldDB" id="A0AAV0CQA0"/>
<dbReference type="InterPro" id="IPR002653">
    <property type="entry name" value="Znf_A20"/>
</dbReference>
<organism evidence="7 8">
    <name type="scientific">Cuscuta epithymum</name>
    <dbReference type="NCBI Taxonomy" id="186058"/>
    <lineage>
        <taxon>Eukaryota</taxon>
        <taxon>Viridiplantae</taxon>
        <taxon>Streptophyta</taxon>
        <taxon>Embryophyta</taxon>
        <taxon>Tracheophyta</taxon>
        <taxon>Spermatophyta</taxon>
        <taxon>Magnoliopsida</taxon>
        <taxon>eudicotyledons</taxon>
        <taxon>Gunneridae</taxon>
        <taxon>Pentapetalae</taxon>
        <taxon>asterids</taxon>
        <taxon>lamiids</taxon>
        <taxon>Solanales</taxon>
        <taxon>Convolvulaceae</taxon>
        <taxon>Cuscuteae</taxon>
        <taxon>Cuscuta</taxon>
        <taxon>Cuscuta subgen. Cuscuta</taxon>
    </lineage>
</organism>
<feature type="region of interest" description="Disordered" evidence="5">
    <location>
        <begin position="72"/>
        <end position="121"/>
    </location>
</feature>
<evidence type="ECO:0000313" key="7">
    <source>
        <dbReference type="EMBL" id="CAH9080004.1"/>
    </source>
</evidence>
<dbReference type="GO" id="GO:0003677">
    <property type="term" value="F:DNA binding"/>
    <property type="evidence" value="ECO:0007669"/>
    <property type="project" value="InterPro"/>
</dbReference>
<reference evidence="7" key="1">
    <citation type="submission" date="2022-07" db="EMBL/GenBank/DDBJ databases">
        <authorList>
            <person name="Macas J."/>
            <person name="Novak P."/>
            <person name="Neumann P."/>
        </authorList>
    </citation>
    <scope>NUCLEOTIDE SEQUENCE</scope>
</reference>
<proteinExistence type="predicted"/>
<feature type="domain" description="A20-type" evidence="6">
    <location>
        <begin position="27"/>
        <end position="47"/>
    </location>
</feature>
<dbReference type="Proteomes" id="UP001152523">
    <property type="component" value="Unassembled WGS sequence"/>
</dbReference>
<accession>A0AAV0CQA0</accession>